<gene>
    <name evidence="1" type="ORF">RDB_LOCUS105505</name>
</gene>
<evidence type="ECO:0008006" key="3">
    <source>
        <dbReference type="Google" id="ProtNLM"/>
    </source>
</evidence>
<evidence type="ECO:0000313" key="2">
    <source>
        <dbReference type="Proteomes" id="UP000663850"/>
    </source>
</evidence>
<accession>A0A8H3D6Q1</accession>
<evidence type="ECO:0000313" key="1">
    <source>
        <dbReference type="EMBL" id="CAE6510120.1"/>
    </source>
</evidence>
<reference evidence="1" key="1">
    <citation type="submission" date="2021-01" db="EMBL/GenBank/DDBJ databases">
        <authorList>
            <person name="Kaushik A."/>
        </authorList>
    </citation>
    <scope>NUCLEOTIDE SEQUENCE</scope>
    <source>
        <strain evidence="1">Type strain: AG8-Rh-89/</strain>
    </source>
</reference>
<protein>
    <recommendedName>
        <fullName evidence="3">Protein kinase domain-containing protein</fullName>
    </recommendedName>
</protein>
<comment type="caution">
    <text evidence="1">The sequence shown here is derived from an EMBL/GenBank/DDBJ whole genome shotgun (WGS) entry which is preliminary data.</text>
</comment>
<name>A0A8H3D6Q1_9AGAM</name>
<organism evidence="1 2">
    <name type="scientific">Rhizoctonia solani</name>
    <dbReference type="NCBI Taxonomy" id="456999"/>
    <lineage>
        <taxon>Eukaryota</taxon>
        <taxon>Fungi</taxon>
        <taxon>Dikarya</taxon>
        <taxon>Basidiomycota</taxon>
        <taxon>Agaricomycotina</taxon>
        <taxon>Agaricomycetes</taxon>
        <taxon>Cantharellales</taxon>
        <taxon>Ceratobasidiaceae</taxon>
        <taxon>Rhizoctonia</taxon>
    </lineage>
</organism>
<dbReference type="EMBL" id="CAJMWZ010005707">
    <property type="protein sequence ID" value="CAE6510120.1"/>
    <property type="molecule type" value="Genomic_DNA"/>
</dbReference>
<proteinExistence type="predicted"/>
<dbReference type="AlphaFoldDB" id="A0A8H3D6Q1"/>
<dbReference type="Proteomes" id="UP000663850">
    <property type="component" value="Unassembled WGS sequence"/>
</dbReference>
<sequence length="162" mass="18787">MTSAEPEDRLRSELEERWVSYQPYLLSKGYRLRPRYQPDWIPSWTIKDDIDSFSCEDSVDSMPVRVLDATRINDDYRVIIKMVTPSGKGQEGVEELELLRRFSSSPLRDDPSNHVVPCLDTFPIPDMDGHFVVMPLLGTYSYPPFFNMAEVHAFLHQIFEVG</sequence>